<gene>
    <name evidence="5" type="ORF">DMH04_37255</name>
</gene>
<dbReference type="Proteomes" id="UP000287547">
    <property type="component" value="Unassembled WGS sequence"/>
</dbReference>
<dbReference type="EMBL" id="QHKI01000045">
    <property type="protein sequence ID" value="RSM75956.1"/>
    <property type="molecule type" value="Genomic_DNA"/>
</dbReference>
<dbReference type="InterPro" id="IPR002355">
    <property type="entry name" value="Cu_oxidase_Cu_BS"/>
</dbReference>
<dbReference type="RefSeq" id="WP_051795620.1">
    <property type="nucleotide sequence ID" value="NZ_QHKI01000045.1"/>
</dbReference>
<evidence type="ECO:0000313" key="6">
    <source>
        <dbReference type="Proteomes" id="UP000287547"/>
    </source>
</evidence>
<dbReference type="GO" id="GO:0016491">
    <property type="term" value="F:oxidoreductase activity"/>
    <property type="evidence" value="ECO:0007669"/>
    <property type="project" value="UniProtKB-KW"/>
</dbReference>
<protein>
    <submittedName>
        <fullName evidence="5">Multicopper oxidase family protein</fullName>
    </submittedName>
</protein>
<dbReference type="SUPFAM" id="SSF49503">
    <property type="entry name" value="Cupredoxins"/>
    <property type="match status" value="3"/>
</dbReference>
<comment type="caution">
    <text evidence="5">The sequence shown here is derived from an EMBL/GenBank/DDBJ whole genome shotgun (WGS) entry which is preliminary data.</text>
</comment>
<reference evidence="5 6" key="1">
    <citation type="submission" date="2018-05" db="EMBL/GenBank/DDBJ databases">
        <title>Evolution of GPA BGCs.</title>
        <authorList>
            <person name="Waglechner N."/>
            <person name="Wright G.D."/>
        </authorList>
    </citation>
    <scope>NUCLEOTIDE SEQUENCE [LARGE SCALE GENOMIC DNA]</scope>
    <source>
        <strain evidence="5 6">A82846</strain>
    </source>
</reference>
<keyword evidence="2" id="KW-0560">Oxidoreductase</keyword>
<dbReference type="PROSITE" id="PS00080">
    <property type="entry name" value="MULTICOPPER_OXIDASE2"/>
    <property type="match status" value="1"/>
</dbReference>
<evidence type="ECO:0000259" key="3">
    <source>
        <dbReference type="Pfam" id="PF07731"/>
    </source>
</evidence>
<dbReference type="InterPro" id="IPR011707">
    <property type="entry name" value="Cu-oxidase-like_N"/>
</dbReference>
<keyword evidence="1" id="KW-0479">Metal-binding</keyword>
<accession>A0A428YZ18</accession>
<feature type="domain" description="Plastocyanin-like" evidence="3">
    <location>
        <begin position="305"/>
        <end position="413"/>
    </location>
</feature>
<feature type="domain" description="Plastocyanin-like" evidence="4">
    <location>
        <begin position="57"/>
        <end position="153"/>
    </location>
</feature>
<sequence>MAEISRRAVLFGVGGLLAAGSVAIPVIRGLSSLPDGPELPQPQPLSEPYELVATPSGYSGQFPGPLLRVREGDRVQLAFRNGLDSPTSLHIHGLPLSPAVDAPLAHLKPGETDHRDFTIPPGTAGTYWYHPHAHGDVERQLLMGLAGPIIVDDGRIDADDRLLMITKDLQVNGVARPVITPRSGRVRLRLINATAADTLLLGVLSGSSRQTFHLIATDGGLIENPVALTEILLTPGERAEILVDATSAGRLELRALPYSVYGPGGAQSDDRLLASLNVPAGLAPIPLPGSMRKIDTPAGSRTRRLVLNGHGDSMFTINGRTFDHNRVDMQVASGTTEVWELVNEHTMDHPFHLHSYSFQVVDAPFRAWRDTVNVPPGSTVRIVVPFHGPPGRTVYHCHIASHEDLGMMGILEVT</sequence>
<dbReference type="Pfam" id="PF07731">
    <property type="entry name" value="Cu-oxidase_2"/>
    <property type="match status" value="1"/>
</dbReference>
<evidence type="ECO:0000313" key="5">
    <source>
        <dbReference type="EMBL" id="RSM75956.1"/>
    </source>
</evidence>
<dbReference type="InterPro" id="IPR011706">
    <property type="entry name" value="Cu-oxidase_C"/>
</dbReference>
<dbReference type="Pfam" id="PF07732">
    <property type="entry name" value="Cu-oxidase_3"/>
    <property type="match status" value="1"/>
</dbReference>
<dbReference type="GO" id="GO:0005507">
    <property type="term" value="F:copper ion binding"/>
    <property type="evidence" value="ECO:0007669"/>
    <property type="project" value="InterPro"/>
</dbReference>
<evidence type="ECO:0000259" key="4">
    <source>
        <dbReference type="Pfam" id="PF07732"/>
    </source>
</evidence>
<dbReference type="AlphaFoldDB" id="A0A428YZ18"/>
<dbReference type="InterPro" id="IPR008972">
    <property type="entry name" value="Cupredoxin"/>
</dbReference>
<dbReference type="OrthoDB" id="345021at2"/>
<dbReference type="CDD" id="cd13900">
    <property type="entry name" value="CuRO_3_Tth-MCO_like"/>
    <property type="match status" value="1"/>
</dbReference>
<organism evidence="5 6">
    <name type="scientific">Kibdelosporangium aridum</name>
    <dbReference type="NCBI Taxonomy" id="2030"/>
    <lineage>
        <taxon>Bacteria</taxon>
        <taxon>Bacillati</taxon>
        <taxon>Actinomycetota</taxon>
        <taxon>Actinomycetes</taxon>
        <taxon>Pseudonocardiales</taxon>
        <taxon>Pseudonocardiaceae</taxon>
        <taxon>Kibdelosporangium</taxon>
    </lineage>
</organism>
<name>A0A428YZ18_KIBAR</name>
<evidence type="ECO:0000256" key="2">
    <source>
        <dbReference type="ARBA" id="ARBA00023002"/>
    </source>
</evidence>
<dbReference type="PANTHER" id="PTHR11709">
    <property type="entry name" value="MULTI-COPPER OXIDASE"/>
    <property type="match status" value="1"/>
</dbReference>
<dbReference type="Gene3D" id="2.60.40.420">
    <property type="entry name" value="Cupredoxins - blue copper proteins"/>
    <property type="match status" value="3"/>
</dbReference>
<dbReference type="PANTHER" id="PTHR11709:SF2">
    <property type="entry name" value="MULTICOPPER OXIDASE LPR1"/>
    <property type="match status" value="1"/>
</dbReference>
<proteinExistence type="predicted"/>
<dbReference type="InterPro" id="IPR045087">
    <property type="entry name" value="Cu-oxidase_fam"/>
</dbReference>
<evidence type="ECO:0000256" key="1">
    <source>
        <dbReference type="ARBA" id="ARBA00022723"/>
    </source>
</evidence>